<feature type="region of interest" description="Disordered" evidence="2">
    <location>
        <begin position="240"/>
        <end position="284"/>
    </location>
</feature>
<dbReference type="RefSeq" id="WP_052022263.1">
    <property type="nucleotide sequence ID" value="NZ_AXCW01000010.1"/>
</dbReference>
<dbReference type="InterPro" id="IPR002822">
    <property type="entry name" value="Ni_insertion"/>
</dbReference>
<evidence type="ECO:0008006" key="5">
    <source>
        <dbReference type="Google" id="ProtNLM"/>
    </source>
</evidence>
<evidence type="ECO:0000256" key="2">
    <source>
        <dbReference type="SAM" id="MobiDB-lite"/>
    </source>
</evidence>
<evidence type="ECO:0000313" key="3">
    <source>
        <dbReference type="EMBL" id="EYR64953.1"/>
    </source>
</evidence>
<gene>
    <name evidence="3" type="ORF">N866_00725</name>
</gene>
<keyword evidence="1" id="KW-0533">Nickel</keyword>
<dbReference type="OrthoDB" id="9765625at2"/>
<dbReference type="PANTHER" id="PTHR36566:SF1">
    <property type="entry name" value="PYRIDINIUM-3,5-BISTHIOCARBOXYLIC ACID MONONUCLEOTIDE NICKEL INSERTION PROTEIN"/>
    <property type="match status" value="1"/>
</dbReference>
<dbReference type="Proteomes" id="UP000019753">
    <property type="component" value="Unassembled WGS sequence"/>
</dbReference>
<reference evidence="3 4" key="1">
    <citation type="submission" date="2014-01" db="EMBL/GenBank/DDBJ databases">
        <title>Actinotalea ferrariae CF5-4.</title>
        <authorList>
            <person name="Chen F."/>
            <person name="Li Y."/>
            <person name="Wang G."/>
        </authorList>
    </citation>
    <scope>NUCLEOTIDE SEQUENCE [LARGE SCALE GENOMIC DNA]</scope>
    <source>
        <strain evidence="3 4">CF5-4</strain>
    </source>
</reference>
<name>A0A021VUZ6_9CELL</name>
<feature type="compositionally biased region" description="Basic and acidic residues" evidence="2">
    <location>
        <begin position="260"/>
        <end position="284"/>
    </location>
</feature>
<sequence length="284" mass="29536">MTRRALWIDASAGVAGDMLLGALVDAGVPLARLQEAVDAVLPGSVRLVHGDVVRAGLRAAKVDVEVLVADPPHRTWADVRELLAAAPLADDVRDLALRTFARLAEAEGRVHGVPAQDVHFHEVGALDAVADVVGTCAGVVALDVHEVVVSPVALGSGTVRAHHGTLPVPPPAVLALVPGWDVLAGGEGELATPTGVALVTSLAHRSGPLPRMRVTTYGVGAGTKDVPGRANVVRVVVGDVPDGADHAGSTPHEHHHHPHEHSDQHEHDHPHEHPHEHGHSHDGP</sequence>
<organism evidence="3 4">
    <name type="scientific">Actinotalea ferrariae CF5-4</name>
    <dbReference type="NCBI Taxonomy" id="948458"/>
    <lineage>
        <taxon>Bacteria</taxon>
        <taxon>Bacillati</taxon>
        <taxon>Actinomycetota</taxon>
        <taxon>Actinomycetes</taxon>
        <taxon>Micrococcales</taxon>
        <taxon>Cellulomonadaceae</taxon>
        <taxon>Actinotalea</taxon>
    </lineage>
</organism>
<proteinExistence type="predicted"/>
<dbReference type="Pfam" id="PF01969">
    <property type="entry name" value="Ni_insertion"/>
    <property type="match status" value="1"/>
</dbReference>
<evidence type="ECO:0000313" key="4">
    <source>
        <dbReference type="Proteomes" id="UP000019753"/>
    </source>
</evidence>
<protein>
    <recommendedName>
        <fullName evidence="5">LarC family nickel insertion protein</fullName>
    </recommendedName>
</protein>
<comment type="caution">
    <text evidence="3">The sequence shown here is derived from an EMBL/GenBank/DDBJ whole genome shotgun (WGS) entry which is preliminary data.</text>
</comment>
<dbReference type="AlphaFoldDB" id="A0A021VUZ6"/>
<accession>A0A021VUZ6</accession>
<keyword evidence="4" id="KW-1185">Reference proteome</keyword>
<evidence type="ECO:0000256" key="1">
    <source>
        <dbReference type="ARBA" id="ARBA00022596"/>
    </source>
</evidence>
<dbReference type="EMBL" id="AXCW01000010">
    <property type="protein sequence ID" value="EYR64953.1"/>
    <property type="molecule type" value="Genomic_DNA"/>
</dbReference>
<dbReference type="PANTHER" id="PTHR36566">
    <property type="entry name" value="NICKEL INSERTION PROTEIN-RELATED"/>
    <property type="match status" value="1"/>
</dbReference>